<comment type="subcellular location">
    <subcellularLocation>
        <location evidence="2">Cell membrane</location>
        <topology evidence="2">Single-pass type I membrane protein</topology>
    </subcellularLocation>
    <subcellularLocation>
        <location evidence="1">Nucleus</location>
    </subcellularLocation>
</comment>
<dbReference type="EnsemblPlants" id="QL06p009534:mrna">
    <property type="protein sequence ID" value="QL06p009534:mrna"/>
    <property type="gene ID" value="QL06p009534"/>
</dbReference>
<dbReference type="PROSITE" id="PS50011">
    <property type="entry name" value="PROTEIN_KINASE_DOM"/>
    <property type="match status" value="1"/>
</dbReference>
<keyword evidence="19" id="KW-1133">Transmembrane helix</keyword>
<keyword evidence="33" id="KW-1185">Reference proteome</keyword>
<comment type="similarity">
    <text evidence="3">Belongs to the RLP family.</text>
</comment>
<evidence type="ECO:0000313" key="33">
    <source>
        <dbReference type="Proteomes" id="UP000594261"/>
    </source>
</evidence>
<dbReference type="InterPro" id="IPR017441">
    <property type="entry name" value="Protein_kinase_ATP_BS"/>
</dbReference>
<evidence type="ECO:0000313" key="32">
    <source>
        <dbReference type="EnsemblPlants" id="QL06p009534:mrna"/>
    </source>
</evidence>
<evidence type="ECO:0000256" key="4">
    <source>
        <dbReference type="ARBA" id="ARBA00012513"/>
    </source>
</evidence>
<dbReference type="InterPro" id="IPR003656">
    <property type="entry name" value="Znf_BED"/>
</dbReference>
<keyword evidence="12" id="KW-0732">Signal</keyword>
<evidence type="ECO:0000256" key="17">
    <source>
        <dbReference type="ARBA" id="ARBA00022833"/>
    </source>
</evidence>
<dbReference type="PROSITE" id="PS00107">
    <property type="entry name" value="PROTEIN_KINASE_ATP"/>
    <property type="match status" value="1"/>
</dbReference>
<keyword evidence="10" id="KW-0812">Transmembrane</keyword>
<dbReference type="Gramene" id="QL06p009534:mrna">
    <property type="protein sequence ID" value="QL06p009534:mrna"/>
    <property type="gene ID" value="QL06p009534"/>
</dbReference>
<dbReference type="InterPro" id="IPR012337">
    <property type="entry name" value="RNaseH-like_sf"/>
</dbReference>
<evidence type="ECO:0000256" key="24">
    <source>
        <dbReference type="ARBA" id="ARBA00023242"/>
    </source>
</evidence>
<keyword evidence="24" id="KW-0539">Nucleus</keyword>
<sequence>MRNLSNLNLQHNKLLGSIPPEIGKMANLSSLDLQNNELSGSIPQEIGMMGKLVTLLLNNNFSGSIPQEVGMMRSLTNLDLSSNFLIGPIPSSIGNLSKLQQLYFYFNNLSGSIPEELGLLKHLWVVQLSSNKLTGPIPDSIGNLVKLYDLALYQNNLSGSIPTTIGNLTKLAILSLFMNELSGSDPLEMNNLTNFIKLELSFNKFTGPLPKQIYHARALQHFGTVDNHFTGLDPESLKICNSLVRVRLDGNQLRGNIAEDFSIHPNLIYIDLSGYDLNLVRQICYMSLSLFKPSNGTYSKGIGAPKVIARTFRKILRGSIPSDIGSLQSLQSLDFSHNLLVGDIPRQLRGMKQLEIMNLSHNNLSGSIPSTFGDSASLTSIDISYNELGGPIPNITAVRKAPIAALKNNKGLCGNVIGLKLGCTDAAPRPAHPRPTRTESSQEVSNAESPLWQYVTKVEKPAGASVKSGGNTYFKCNYCDNVFMGSYSRVKAHLLQISGKGIRACRNVSKSHRLEMQRMHDQVEANKLEQEQRSHIPLPPPPPGRGIPISPFRRQEGSDSSHSTNPGDAKRRKVTMNTTLEKAFQNNARHDLDSRIARMFYTGGLPFNFARNPHYRSSYAFAATHSIPCYLPPGYNALRTTLLQKERAHVERLLKPIKDSWLENGVSIVSNGWSDPQRRPLINVMAVSDGGPVFIKAIDGSVITDNANVMKAAGALIEGEYPKIFWTPCVVHTLNLALKNICAAKNTEKNEVTYEECSWITRVADDASFICVFIMNHSMRLAMFNEFCPLKLLQVADTRFASVVVTLKKLKLIKRCLQAMAISDQWASYREDDVGKAQKVKDMILSDLWWDNIDYILEFTAPIYDMLRIADTDKPCLHLVYEMWDSMIEKVKAVIYRHEGLEDDQYSLFWGVVYDILIDRWTKNSTPLHCLAHSLNPKYYSIEWISENPKRIPPHRDHEISMETSKCLERYFEDENDLTVVKYEFAKFSGGRFPSPSALTDRWTLLPLVWWQYHGSAFPTLQTLALKLLGQPCSFSCAERNWSTHNEEYIHTATKMWDIAGDSWNESDMHGGAGILENAALTLDEPELEAIVIGNVNTSATTSESEVRRVSLLLCQRVKKTKDKPREVRNDNLFAIWNYDGKMIYQNIIKATEEFDSKYCIGVGSFGSIYKAELQASQVVAMKKLHPLLDGKISNQKAFMSEIHALTEIRHLNIVTLYGFCSHPKHSLLVYEFLEGRILVKLLNSEEGTKTFDLIKRANVVKGVANALSYMHHDCSPPIIHHDISSKNVLLDLEYVAHSSDFGTARLLKPNSSNWMSLASTYGYMAPKPAYTMEINEKCDVFSFGVLALEIIMGKHPVDLILSLSSSTFTTRDMLLKDVLDQCLSLPINQVAREVLSIAKIAIASLHTIPQSRPTMQQVSQIPLFTNMSKPSMVYGFRQLV</sequence>
<dbReference type="SUPFAM" id="SSF56112">
    <property type="entry name" value="Protein kinase-like (PK-like)"/>
    <property type="match status" value="1"/>
</dbReference>
<dbReference type="FunFam" id="3.80.10.10:FF:000111">
    <property type="entry name" value="LRR receptor-like serine/threonine-protein kinase ERECTA"/>
    <property type="match status" value="1"/>
</dbReference>
<dbReference type="Gene3D" id="1.10.510.10">
    <property type="entry name" value="Transferase(Phosphotransferase) domain 1"/>
    <property type="match status" value="1"/>
</dbReference>
<dbReference type="PANTHER" id="PTHR48005:SF70">
    <property type="entry name" value="MDIS1-INTERACTING RECEPTOR LIKE KINASE 2-LIKE"/>
    <property type="match status" value="1"/>
</dbReference>
<evidence type="ECO:0000256" key="9">
    <source>
        <dbReference type="ARBA" id="ARBA00022679"/>
    </source>
</evidence>
<dbReference type="InterPro" id="IPR008906">
    <property type="entry name" value="HATC_C_dom"/>
</dbReference>
<dbReference type="Pfam" id="PF04937">
    <property type="entry name" value="DUF659"/>
    <property type="match status" value="2"/>
</dbReference>
<keyword evidence="23" id="KW-0325">Glycoprotein</keyword>
<dbReference type="InterPro" id="IPR003591">
    <property type="entry name" value="Leu-rich_rpt_typical-subtyp"/>
</dbReference>
<dbReference type="EC" id="2.7.11.1" evidence="4"/>
<evidence type="ECO:0000256" key="3">
    <source>
        <dbReference type="ARBA" id="ARBA00009592"/>
    </source>
</evidence>
<keyword evidence="5" id="KW-1003">Cell membrane</keyword>
<evidence type="ECO:0000256" key="13">
    <source>
        <dbReference type="ARBA" id="ARBA00022737"/>
    </source>
</evidence>
<evidence type="ECO:0000256" key="19">
    <source>
        <dbReference type="ARBA" id="ARBA00022989"/>
    </source>
</evidence>
<evidence type="ECO:0000256" key="29">
    <source>
        <dbReference type="SAM" id="MobiDB-lite"/>
    </source>
</evidence>
<dbReference type="SUPFAM" id="SSF53098">
    <property type="entry name" value="Ribonuclease H-like"/>
    <property type="match status" value="1"/>
</dbReference>
<keyword evidence="6" id="KW-0723">Serine/threonine-protein kinase</keyword>
<evidence type="ECO:0000256" key="8">
    <source>
        <dbReference type="ARBA" id="ARBA00022614"/>
    </source>
</evidence>
<proteinExistence type="inferred from homology"/>
<dbReference type="Pfam" id="PF00560">
    <property type="entry name" value="LRR_1"/>
    <property type="match status" value="5"/>
</dbReference>
<dbReference type="InterPro" id="IPR008266">
    <property type="entry name" value="Tyr_kinase_AS"/>
</dbReference>
<keyword evidence="17" id="KW-0862">Zinc</keyword>
<evidence type="ECO:0000256" key="22">
    <source>
        <dbReference type="ARBA" id="ARBA00023170"/>
    </source>
</evidence>
<dbReference type="PANTHER" id="PTHR48005">
    <property type="entry name" value="LEUCINE RICH REPEAT KINASE 2"/>
    <property type="match status" value="1"/>
</dbReference>
<dbReference type="SUPFAM" id="SSF52058">
    <property type="entry name" value="L domain-like"/>
    <property type="match status" value="2"/>
</dbReference>
<evidence type="ECO:0000256" key="2">
    <source>
        <dbReference type="ARBA" id="ARBA00004251"/>
    </source>
</evidence>
<evidence type="ECO:0000256" key="10">
    <source>
        <dbReference type="ARBA" id="ARBA00022692"/>
    </source>
</evidence>
<name>A0A7N2LWE6_QUELO</name>
<evidence type="ECO:0000256" key="25">
    <source>
        <dbReference type="ARBA" id="ARBA00047899"/>
    </source>
</evidence>
<dbReference type="FunFam" id="3.30.200.20:FF:000309">
    <property type="entry name" value="Leucine-rich repeat receptor protein kinase MSP1"/>
    <property type="match status" value="1"/>
</dbReference>
<dbReference type="Gene3D" id="3.80.10.10">
    <property type="entry name" value="Ribonuclease Inhibitor"/>
    <property type="match status" value="4"/>
</dbReference>
<dbReference type="GO" id="GO:0005886">
    <property type="term" value="C:plasma membrane"/>
    <property type="evidence" value="ECO:0007669"/>
    <property type="project" value="UniProtKB-SubCell"/>
</dbReference>
<keyword evidence="18 28" id="KW-0067">ATP-binding</keyword>
<dbReference type="EMBL" id="LRBV02000006">
    <property type="status" value="NOT_ANNOTATED_CDS"/>
    <property type="molecule type" value="Genomic_DNA"/>
</dbReference>
<feature type="domain" description="BED-type" evidence="31">
    <location>
        <begin position="446"/>
        <end position="512"/>
    </location>
</feature>
<keyword evidence="15 27" id="KW-0863">Zinc-finger</keyword>
<feature type="binding site" evidence="28">
    <location>
        <position position="1183"/>
    </location>
    <ligand>
        <name>ATP</name>
        <dbReference type="ChEBI" id="CHEBI:30616"/>
    </ligand>
</feature>
<evidence type="ECO:0000256" key="6">
    <source>
        <dbReference type="ARBA" id="ARBA00022527"/>
    </source>
</evidence>
<reference evidence="32 33" key="1">
    <citation type="journal article" date="2016" name="G3 (Bethesda)">
        <title>First Draft Assembly and Annotation of the Genome of a California Endemic Oak Quercus lobata Nee (Fagaceae).</title>
        <authorList>
            <person name="Sork V.L."/>
            <person name="Fitz-Gibbon S.T."/>
            <person name="Puiu D."/>
            <person name="Crepeau M."/>
            <person name="Gugger P.F."/>
            <person name="Sherman R."/>
            <person name="Stevens K."/>
            <person name="Langley C.H."/>
            <person name="Pellegrini M."/>
            <person name="Salzberg S.L."/>
        </authorList>
    </citation>
    <scope>NUCLEOTIDE SEQUENCE [LARGE SCALE GENOMIC DNA]</scope>
    <source>
        <strain evidence="32 33">cv. SW786</strain>
    </source>
</reference>
<dbReference type="InterPro" id="IPR032675">
    <property type="entry name" value="LRR_dom_sf"/>
</dbReference>
<evidence type="ECO:0000256" key="16">
    <source>
        <dbReference type="ARBA" id="ARBA00022777"/>
    </source>
</evidence>
<evidence type="ECO:0000256" key="11">
    <source>
        <dbReference type="ARBA" id="ARBA00022723"/>
    </source>
</evidence>
<organism evidence="32 33">
    <name type="scientific">Quercus lobata</name>
    <name type="common">Valley oak</name>
    <dbReference type="NCBI Taxonomy" id="97700"/>
    <lineage>
        <taxon>Eukaryota</taxon>
        <taxon>Viridiplantae</taxon>
        <taxon>Streptophyta</taxon>
        <taxon>Embryophyta</taxon>
        <taxon>Tracheophyta</taxon>
        <taxon>Spermatophyta</taxon>
        <taxon>Magnoliopsida</taxon>
        <taxon>eudicotyledons</taxon>
        <taxon>Gunneridae</taxon>
        <taxon>Pentapetalae</taxon>
        <taxon>rosids</taxon>
        <taxon>fabids</taxon>
        <taxon>Fagales</taxon>
        <taxon>Fagaceae</taxon>
        <taxon>Quercus</taxon>
    </lineage>
</organism>
<keyword evidence="13" id="KW-0677">Repeat</keyword>
<feature type="domain" description="Protein kinase" evidence="30">
    <location>
        <begin position="1155"/>
        <end position="1425"/>
    </location>
</feature>
<evidence type="ECO:0000256" key="15">
    <source>
        <dbReference type="ARBA" id="ARBA00022771"/>
    </source>
</evidence>
<dbReference type="FunFam" id="1.10.510.10:FF:000445">
    <property type="entry name" value="MDIS1-interacting receptor like kinase 2"/>
    <property type="match status" value="1"/>
</dbReference>
<evidence type="ECO:0000259" key="31">
    <source>
        <dbReference type="PROSITE" id="PS50808"/>
    </source>
</evidence>
<evidence type="ECO:0000256" key="18">
    <source>
        <dbReference type="ARBA" id="ARBA00022840"/>
    </source>
</evidence>
<keyword evidence="20" id="KW-0238">DNA-binding</keyword>
<dbReference type="SMART" id="SM00369">
    <property type="entry name" value="LRR_TYP"/>
    <property type="match status" value="6"/>
</dbReference>
<evidence type="ECO:0000256" key="1">
    <source>
        <dbReference type="ARBA" id="ARBA00004123"/>
    </source>
</evidence>
<evidence type="ECO:0000256" key="28">
    <source>
        <dbReference type="PROSITE-ProRule" id="PRU10141"/>
    </source>
</evidence>
<protein>
    <recommendedName>
        <fullName evidence="4">non-specific serine/threonine protein kinase</fullName>
        <ecNumber evidence="4">2.7.11.1</ecNumber>
    </recommendedName>
</protein>
<reference evidence="32" key="2">
    <citation type="submission" date="2021-01" db="UniProtKB">
        <authorList>
            <consortium name="EnsemblPlants"/>
        </authorList>
    </citation>
    <scope>IDENTIFICATION</scope>
</reference>
<evidence type="ECO:0000256" key="7">
    <source>
        <dbReference type="ARBA" id="ARBA00022553"/>
    </source>
</evidence>
<keyword evidence="14 28" id="KW-0547">Nucleotide-binding</keyword>
<evidence type="ECO:0000256" key="23">
    <source>
        <dbReference type="ARBA" id="ARBA00023180"/>
    </source>
</evidence>
<keyword evidence="21" id="KW-0472">Membrane</keyword>
<dbReference type="GO" id="GO:0005524">
    <property type="term" value="F:ATP binding"/>
    <property type="evidence" value="ECO:0007669"/>
    <property type="project" value="UniProtKB-UniRule"/>
</dbReference>
<feature type="region of interest" description="Disordered" evidence="29">
    <location>
        <begin position="527"/>
        <end position="573"/>
    </location>
</feature>
<dbReference type="InterPro" id="IPR051420">
    <property type="entry name" value="Ser_Thr_Kinases_DiverseReg"/>
</dbReference>
<dbReference type="GO" id="GO:0008270">
    <property type="term" value="F:zinc ion binding"/>
    <property type="evidence" value="ECO:0007669"/>
    <property type="project" value="UniProtKB-KW"/>
</dbReference>
<comment type="catalytic activity">
    <reaction evidence="26">
        <text>L-seryl-[protein] + ATP = O-phospho-L-seryl-[protein] + ADP + H(+)</text>
        <dbReference type="Rhea" id="RHEA:17989"/>
        <dbReference type="Rhea" id="RHEA-COMP:9863"/>
        <dbReference type="Rhea" id="RHEA-COMP:11604"/>
        <dbReference type="ChEBI" id="CHEBI:15378"/>
        <dbReference type="ChEBI" id="CHEBI:29999"/>
        <dbReference type="ChEBI" id="CHEBI:30616"/>
        <dbReference type="ChEBI" id="CHEBI:83421"/>
        <dbReference type="ChEBI" id="CHEBI:456216"/>
        <dbReference type="EC" id="2.7.11.1"/>
    </reaction>
</comment>
<keyword evidence="8" id="KW-0433">Leucine-rich repeat</keyword>
<dbReference type="InterPro" id="IPR000719">
    <property type="entry name" value="Prot_kinase_dom"/>
</dbReference>
<keyword evidence="11" id="KW-0479">Metal-binding</keyword>
<dbReference type="InterPro" id="IPR007021">
    <property type="entry name" value="DUF659"/>
</dbReference>
<evidence type="ECO:0000256" key="20">
    <source>
        <dbReference type="ARBA" id="ARBA00023125"/>
    </source>
</evidence>
<dbReference type="Gene3D" id="3.30.200.20">
    <property type="entry name" value="Phosphorylase Kinase, domain 1"/>
    <property type="match status" value="1"/>
</dbReference>
<dbReference type="Pfam" id="PF13855">
    <property type="entry name" value="LRR_8"/>
    <property type="match status" value="1"/>
</dbReference>
<feature type="compositionally biased region" description="Polar residues" evidence="29">
    <location>
        <begin position="439"/>
        <end position="448"/>
    </location>
</feature>
<dbReference type="GO" id="GO:0046983">
    <property type="term" value="F:protein dimerization activity"/>
    <property type="evidence" value="ECO:0007669"/>
    <property type="project" value="InterPro"/>
</dbReference>
<accession>A0A7N2LWE6</accession>
<dbReference type="GO" id="GO:0004674">
    <property type="term" value="F:protein serine/threonine kinase activity"/>
    <property type="evidence" value="ECO:0007669"/>
    <property type="project" value="UniProtKB-KW"/>
</dbReference>
<dbReference type="InterPro" id="IPR011009">
    <property type="entry name" value="Kinase-like_dom_sf"/>
</dbReference>
<evidence type="ECO:0000256" key="12">
    <source>
        <dbReference type="ARBA" id="ARBA00022729"/>
    </source>
</evidence>
<comment type="catalytic activity">
    <reaction evidence="25">
        <text>L-threonyl-[protein] + ATP = O-phospho-L-threonyl-[protein] + ADP + H(+)</text>
        <dbReference type="Rhea" id="RHEA:46608"/>
        <dbReference type="Rhea" id="RHEA-COMP:11060"/>
        <dbReference type="Rhea" id="RHEA-COMP:11605"/>
        <dbReference type="ChEBI" id="CHEBI:15378"/>
        <dbReference type="ChEBI" id="CHEBI:30013"/>
        <dbReference type="ChEBI" id="CHEBI:30616"/>
        <dbReference type="ChEBI" id="CHEBI:61977"/>
        <dbReference type="ChEBI" id="CHEBI:456216"/>
        <dbReference type="EC" id="2.7.11.1"/>
    </reaction>
</comment>
<keyword evidence="9" id="KW-0808">Transferase</keyword>
<dbReference type="GO" id="GO:0003677">
    <property type="term" value="F:DNA binding"/>
    <property type="evidence" value="ECO:0007669"/>
    <property type="project" value="UniProtKB-KW"/>
</dbReference>
<evidence type="ECO:0000256" key="5">
    <source>
        <dbReference type="ARBA" id="ARBA00022475"/>
    </source>
</evidence>
<keyword evidence="7" id="KW-0597">Phosphoprotein</keyword>
<evidence type="ECO:0000256" key="26">
    <source>
        <dbReference type="ARBA" id="ARBA00048679"/>
    </source>
</evidence>
<dbReference type="PROSITE" id="PS50808">
    <property type="entry name" value="ZF_BED"/>
    <property type="match status" value="1"/>
</dbReference>
<dbReference type="Proteomes" id="UP000594261">
    <property type="component" value="Chromosome 6"/>
</dbReference>
<keyword evidence="16" id="KW-0418">Kinase</keyword>
<keyword evidence="22" id="KW-0675">Receptor</keyword>
<evidence type="ECO:0000256" key="14">
    <source>
        <dbReference type="ARBA" id="ARBA00022741"/>
    </source>
</evidence>
<dbReference type="FunFam" id="3.80.10.10:FF:000095">
    <property type="entry name" value="LRR receptor-like serine/threonine-protein kinase GSO1"/>
    <property type="match status" value="1"/>
</dbReference>
<feature type="region of interest" description="Disordered" evidence="29">
    <location>
        <begin position="427"/>
        <end position="448"/>
    </location>
</feature>
<evidence type="ECO:0000256" key="21">
    <source>
        <dbReference type="ARBA" id="ARBA00023136"/>
    </source>
</evidence>
<dbReference type="Pfam" id="PF00069">
    <property type="entry name" value="Pkinase"/>
    <property type="match status" value="1"/>
</dbReference>
<dbReference type="InterPro" id="IPR001611">
    <property type="entry name" value="Leu-rich_rpt"/>
</dbReference>
<dbReference type="GO" id="GO:0005634">
    <property type="term" value="C:nucleus"/>
    <property type="evidence" value="ECO:0007669"/>
    <property type="project" value="UniProtKB-SubCell"/>
</dbReference>
<evidence type="ECO:0000259" key="30">
    <source>
        <dbReference type="PROSITE" id="PS50011"/>
    </source>
</evidence>
<dbReference type="Pfam" id="PF05699">
    <property type="entry name" value="Dimer_Tnp_hAT"/>
    <property type="match status" value="1"/>
</dbReference>
<dbReference type="PROSITE" id="PS00109">
    <property type="entry name" value="PROTEIN_KINASE_TYR"/>
    <property type="match status" value="1"/>
</dbReference>
<dbReference type="InParanoid" id="A0A7N2LWE6"/>
<evidence type="ECO:0000256" key="27">
    <source>
        <dbReference type="PROSITE-ProRule" id="PRU00027"/>
    </source>
</evidence>